<accession>A0A6A3GJ67</accession>
<gene>
    <name evidence="2" type="ORF">PF010_g31433</name>
    <name evidence="1" type="ORF">PF011_g31302</name>
</gene>
<dbReference type="AlphaFoldDB" id="A0A6A3GJ67"/>
<dbReference type="EMBL" id="QXFX01007147">
    <property type="protein sequence ID" value="KAE9057300.1"/>
    <property type="molecule type" value="Genomic_DNA"/>
</dbReference>
<name>A0A6A3GJ67_9STRA</name>
<evidence type="ECO:0000313" key="3">
    <source>
        <dbReference type="Proteomes" id="UP000460718"/>
    </source>
</evidence>
<dbReference type="Proteomes" id="UP000488956">
    <property type="component" value="Unassembled WGS sequence"/>
</dbReference>
<dbReference type="Proteomes" id="UP000460718">
    <property type="component" value="Unassembled WGS sequence"/>
</dbReference>
<reference evidence="3 4" key="1">
    <citation type="submission" date="2018-09" db="EMBL/GenBank/DDBJ databases">
        <title>Genomic investigation of the strawberry pathogen Phytophthora fragariae indicates pathogenicity is determined by transcriptional variation in three key races.</title>
        <authorList>
            <person name="Adams T.M."/>
            <person name="Armitage A.D."/>
            <person name="Sobczyk M.K."/>
            <person name="Bates H.J."/>
            <person name="Dunwell J.M."/>
            <person name="Nellist C.F."/>
            <person name="Harrison R.J."/>
        </authorList>
    </citation>
    <scope>NUCLEOTIDE SEQUENCE [LARGE SCALE GENOMIC DNA]</scope>
    <source>
        <strain evidence="2 4">ONT-3</strain>
        <strain evidence="1 3">SCRP245</strain>
    </source>
</reference>
<evidence type="ECO:0000313" key="1">
    <source>
        <dbReference type="EMBL" id="KAE8956961.1"/>
    </source>
</evidence>
<sequence>MRRSAWCLAIFSRGQPVIGIANSIAQPVAPGRIFSRASKSNTAVEESPWRGNPTMPGSDLMSRLSSTCTVSTLQDFVLVFRSNTVRQRFDGSMWTISSRRLMTAIWQTNLPCCESRTRTHWKRSCDLASDPSRGRTRQCMAPSNPVRSPLPLLVPEQCVQFRCTPTVANLRSSRTNLMVMDVFAVCTSPQLKTVKNCPIDACPAGSGAIPIWIATWDNTPSRPTWACPPRGAHTAGLVNTTIWDAGEG</sequence>
<protein>
    <submittedName>
        <fullName evidence="1">Uncharacterized protein</fullName>
    </submittedName>
</protein>
<dbReference type="EMBL" id="QXFW01007507">
    <property type="protein sequence ID" value="KAE8956961.1"/>
    <property type="molecule type" value="Genomic_DNA"/>
</dbReference>
<proteinExistence type="predicted"/>
<evidence type="ECO:0000313" key="2">
    <source>
        <dbReference type="EMBL" id="KAE9057300.1"/>
    </source>
</evidence>
<comment type="caution">
    <text evidence="1">The sequence shown here is derived from an EMBL/GenBank/DDBJ whole genome shotgun (WGS) entry which is preliminary data.</text>
</comment>
<evidence type="ECO:0000313" key="4">
    <source>
        <dbReference type="Proteomes" id="UP000488956"/>
    </source>
</evidence>
<organism evidence="1 3">
    <name type="scientific">Phytophthora fragariae</name>
    <dbReference type="NCBI Taxonomy" id="53985"/>
    <lineage>
        <taxon>Eukaryota</taxon>
        <taxon>Sar</taxon>
        <taxon>Stramenopiles</taxon>
        <taxon>Oomycota</taxon>
        <taxon>Peronosporomycetes</taxon>
        <taxon>Peronosporales</taxon>
        <taxon>Peronosporaceae</taxon>
        <taxon>Phytophthora</taxon>
    </lineage>
</organism>